<keyword evidence="3" id="KW-0732">Signal</keyword>
<dbReference type="EMBL" id="GACK01011061">
    <property type="protein sequence ID" value="JAA53973.1"/>
    <property type="molecule type" value="mRNA"/>
</dbReference>
<proteinExistence type="evidence at transcript level"/>
<sequence>MVCAYLFGTLFWALFCANKCRTNEGKILNDGQVLNMSSPCVSYTCHKGNLTTEKCPGAGDPLCKASFVEEGPFPKCCGAVEDREQSYRTAYEEAFFFAAEKQMIYERVHSVIIYRPA</sequence>
<evidence type="ECO:0000313" key="5">
    <source>
        <dbReference type="EMBL" id="JAA53973.1"/>
    </source>
</evidence>
<feature type="chain" id="PRO_5003980595" evidence="3">
    <location>
        <begin position="23"/>
        <end position="117"/>
    </location>
</feature>
<evidence type="ECO:0000256" key="1">
    <source>
        <dbReference type="ARBA" id="ARBA00004613"/>
    </source>
</evidence>
<dbReference type="Pfam" id="PF15430">
    <property type="entry name" value="SVWC"/>
    <property type="match status" value="1"/>
</dbReference>
<comment type="subcellular location">
    <subcellularLocation>
        <location evidence="1">Secreted</location>
    </subcellularLocation>
</comment>
<name>L7LSU9_RHIPC</name>
<dbReference type="InterPro" id="IPR029277">
    <property type="entry name" value="SVWC_dom"/>
</dbReference>
<protein>
    <submittedName>
        <fullName evidence="5">Putative 8.9 kDa family member</fullName>
    </submittedName>
</protein>
<reference evidence="5" key="1">
    <citation type="submission" date="2012-11" db="EMBL/GenBank/DDBJ databases">
        <authorList>
            <person name="Lucero-Rivera Y.E."/>
            <person name="Tovar-Ramirez D."/>
        </authorList>
    </citation>
    <scope>NUCLEOTIDE SEQUENCE</scope>
    <source>
        <tissue evidence="5">Salivary gland</tissue>
    </source>
</reference>
<evidence type="ECO:0000259" key="4">
    <source>
        <dbReference type="Pfam" id="PF15430"/>
    </source>
</evidence>
<dbReference type="AlphaFoldDB" id="L7LSU9"/>
<reference evidence="5" key="2">
    <citation type="journal article" date="2015" name="J. Proteomics">
        <title>Sexual differences in the sialomes of the zebra tick, Rhipicephalus pulchellus.</title>
        <authorList>
            <person name="Tan A.W."/>
            <person name="Francischetti I.M."/>
            <person name="Slovak M."/>
            <person name="Kini R.M."/>
            <person name="Ribeiro J.M."/>
        </authorList>
    </citation>
    <scope>NUCLEOTIDE SEQUENCE</scope>
    <source>
        <tissue evidence="5">Salivary gland</tissue>
    </source>
</reference>
<evidence type="ECO:0000256" key="3">
    <source>
        <dbReference type="SAM" id="SignalP"/>
    </source>
</evidence>
<feature type="domain" description="Single" evidence="4">
    <location>
        <begin position="20"/>
        <end position="78"/>
    </location>
</feature>
<dbReference type="GO" id="GO:0005576">
    <property type="term" value="C:extracellular region"/>
    <property type="evidence" value="ECO:0007669"/>
    <property type="project" value="UniProtKB-SubCell"/>
</dbReference>
<feature type="signal peptide" evidence="3">
    <location>
        <begin position="1"/>
        <end position="22"/>
    </location>
</feature>
<accession>L7LSU9</accession>
<keyword evidence="2" id="KW-0964">Secreted</keyword>
<evidence type="ECO:0000256" key="2">
    <source>
        <dbReference type="ARBA" id="ARBA00022525"/>
    </source>
</evidence>
<organism evidence="5">
    <name type="scientific">Rhipicephalus pulchellus</name>
    <name type="common">Yellow backed tick</name>
    <name type="synonym">Dermacentor pulchellus</name>
    <dbReference type="NCBI Taxonomy" id="72859"/>
    <lineage>
        <taxon>Eukaryota</taxon>
        <taxon>Metazoa</taxon>
        <taxon>Ecdysozoa</taxon>
        <taxon>Arthropoda</taxon>
        <taxon>Chelicerata</taxon>
        <taxon>Arachnida</taxon>
        <taxon>Acari</taxon>
        <taxon>Parasitiformes</taxon>
        <taxon>Ixodida</taxon>
        <taxon>Ixodoidea</taxon>
        <taxon>Ixodidae</taxon>
        <taxon>Rhipicephalinae</taxon>
        <taxon>Rhipicephalus</taxon>
        <taxon>Rhipicephalus</taxon>
    </lineage>
</organism>